<keyword evidence="1" id="KW-0472">Membrane</keyword>
<sequence length="339" mass="39638">MDGFVQNYPLNTGHHDHSKIQWSMLGVCLLLVYSNTLIALQTSLTSIMVSVANMTMNELFNGSSSFSKNNDSLNNLSKNNNFRQDINPVFYTPSGIYIGQYSVSQAQFFVIWTLVLIAIALYLHHRMKSKLKKRIIFLENLYDKATGVAKNPTHYGPPSAKRQRLMDDVEVDHYYSPEAVELQRKNKHLHRQLLSYQKQNHNLARRLQHLSLRQVASDRLDEIDAYMRENGYSKVMRGPKGFFMAMDPAALVRHENRECEKEVAKKQEELGTFDYRLRHRRFYPFVEDHQYWMRFWHATDVMPPYPINIYGEPMGRTIGEVAGEERKDDDGKMVFWKGF</sequence>
<evidence type="ECO:0000256" key="1">
    <source>
        <dbReference type="SAM" id="Phobius"/>
    </source>
</evidence>
<accession>A0A9P4PGB4</accession>
<protein>
    <submittedName>
        <fullName evidence="2">Uncharacterized protein</fullName>
    </submittedName>
</protein>
<reference evidence="2" key="1">
    <citation type="journal article" date="2020" name="Stud. Mycol.">
        <title>101 Dothideomycetes genomes: a test case for predicting lifestyles and emergence of pathogens.</title>
        <authorList>
            <person name="Haridas S."/>
            <person name="Albert R."/>
            <person name="Binder M."/>
            <person name="Bloem J."/>
            <person name="Labutti K."/>
            <person name="Salamov A."/>
            <person name="Andreopoulos B."/>
            <person name="Baker S."/>
            <person name="Barry K."/>
            <person name="Bills G."/>
            <person name="Bluhm B."/>
            <person name="Cannon C."/>
            <person name="Castanera R."/>
            <person name="Culley D."/>
            <person name="Daum C."/>
            <person name="Ezra D."/>
            <person name="Gonzalez J."/>
            <person name="Henrissat B."/>
            <person name="Kuo A."/>
            <person name="Liang C."/>
            <person name="Lipzen A."/>
            <person name="Lutzoni F."/>
            <person name="Magnuson J."/>
            <person name="Mondo S."/>
            <person name="Nolan M."/>
            <person name="Ohm R."/>
            <person name="Pangilinan J."/>
            <person name="Park H.-J."/>
            <person name="Ramirez L."/>
            <person name="Alfaro M."/>
            <person name="Sun H."/>
            <person name="Tritt A."/>
            <person name="Yoshinaga Y."/>
            <person name="Zwiers L.-H."/>
            <person name="Turgeon B."/>
            <person name="Goodwin S."/>
            <person name="Spatafora J."/>
            <person name="Crous P."/>
            <person name="Grigoriev I."/>
        </authorList>
    </citation>
    <scope>NUCLEOTIDE SEQUENCE</scope>
    <source>
        <strain evidence="2">CBS 690.94</strain>
    </source>
</reference>
<dbReference type="AlphaFoldDB" id="A0A9P4PGB4"/>
<organism evidence="2 3">
    <name type="scientific">Karstenula rhodostoma CBS 690.94</name>
    <dbReference type="NCBI Taxonomy" id="1392251"/>
    <lineage>
        <taxon>Eukaryota</taxon>
        <taxon>Fungi</taxon>
        <taxon>Dikarya</taxon>
        <taxon>Ascomycota</taxon>
        <taxon>Pezizomycotina</taxon>
        <taxon>Dothideomycetes</taxon>
        <taxon>Pleosporomycetidae</taxon>
        <taxon>Pleosporales</taxon>
        <taxon>Massarineae</taxon>
        <taxon>Didymosphaeriaceae</taxon>
        <taxon>Karstenula</taxon>
    </lineage>
</organism>
<keyword evidence="1" id="KW-0812">Transmembrane</keyword>
<feature type="transmembrane region" description="Helical" evidence="1">
    <location>
        <begin position="20"/>
        <end position="40"/>
    </location>
</feature>
<gene>
    <name evidence="2" type="ORF">P171DRAFT_486336</name>
</gene>
<feature type="transmembrane region" description="Helical" evidence="1">
    <location>
        <begin position="106"/>
        <end position="124"/>
    </location>
</feature>
<comment type="caution">
    <text evidence="2">The sequence shown here is derived from an EMBL/GenBank/DDBJ whole genome shotgun (WGS) entry which is preliminary data.</text>
</comment>
<keyword evidence="3" id="KW-1185">Reference proteome</keyword>
<evidence type="ECO:0000313" key="2">
    <source>
        <dbReference type="EMBL" id="KAF2443611.1"/>
    </source>
</evidence>
<dbReference type="EMBL" id="MU001502">
    <property type="protein sequence ID" value="KAF2443611.1"/>
    <property type="molecule type" value="Genomic_DNA"/>
</dbReference>
<name>A0A9P4PGB4_9PLEO</name>
<keyword evidence="1" id="KW-1133">Transmembrane helix</keyword>
<proteinExistence type="predicted"/>
<dbReference type="Proteomes" id="UP000799764">
    <property type="component" value="Unassembled WGS sequence"/>
</dbReference>
<evidence type="ECO:0000313" key="3">
    <source>
        <dbReference type="Proteomes" id="UP000799764"/>
    </source>
</evidence>